<evidence type="ECO:0000313" key="2">
    <source>
        <dbReference type="EMBL" id="EFN63384.1"/>
    </source>
</evidence>
<sequence length="68" mass="7968">MDLDAHGNNTQEFCDIQYKHFVAPYGEFWCNPVWDSYLCWPPTKASTTAKQRCPFVDGFDTISKYIRI</sequence>
<dbReference type="AlphaFoldDB" id="E2AT60"/>
<gene>
    <name evidence="2" type="ORF">EAG_08692</name>
</gene>
<dbReference type="PROSITE" id="PS50227">
    <property type="entry name" value="G_PROTEIN_RECEP_F2_3"/>
    <property type="match status" value="1"/>
</dbReference>
<accession>E2AT60</accession>
<dbReference type="InParanoid" id="E2AT60"/>
<dbReference type="PROSITE" id="PS00649">
    <property type="entry name" value="G_PROTEIN_RECEP_F2_1"/>
    <property type="match status" value="1"/>
</dbReference>
<dbReference type="SUPFAM" id="SSF111418">
    <property type="entry name" value="Hormone receptor domain"/>
    <property type="match status" value="1"/>
</dbReference>
<dbReference type="STRING" id="104421.E2AT60"/>
<keyword evidence="3" id="KW-1185">Reference proteome</keyword>
<dbReference type="Pfam" id="PF02793">
    <property type="entry name" value="HRM"/>
    <property type="match status" value="1"/>
</dbReference>
<dbReference type="Proteomes" id="UP000000311">
    <property type="component" value="Unassembled WGS sequence"/>
</dbReference>
<name>E2AT60_CAMFO</name>
<organism evidence="3">
    <name type="scientific">Camponotus floridanus</name>
    <name type="common">Florida carpenter ant</name>
    <dbReference type="NCBI Taxonomy" id="104421"/>
    <lineage>
        <taxon>Eukaryota</taxon>
        <taxon>Metazoa</taxon>
        <taxon>Ecdysozoa</taxon>
        <taxon>Arthropoda</taxon>
        <taxon>Hexapoda</taxon>
        <taxon>Insecta</taxon>
        <taxon>Pterygota</taxon>
        <taxon>Neoptera</taxon>
        <taxon>Endopterygota</taxon>
        <taxon>Hymenoptera</taxon>
        <taxon>Apocrita</taxon>
        <taxon>Aculeata</taxon>
        <taxon>Formicoidea</taxon>
        <taxon>Formicidae</taxon>
        <taxon>Formicinae</taxon>
        <taxon>Camponotus</taxon>
    </lineage>
</organism>
<evidence type="ECO:0000259" key="1">
    <source>
        <dbReference type="PROSITE" id="PS50227"/>
    </source>
</evidence>
<dbReference type="InterPro" id="IPR017983">
    <property type="entry name" value="GPCR_2_secretin-like_CS"/>
</dbReference>
<dbReference type="GO" id="GO:0016020">
    <property type="term" value="C:membrane"/>
    <property type="evidence" value="ECO:0007669"/>
    <property type="project" value="InterPro"/>
</dbReference>
<dbReference type="EMBL" id="GL442513">
    <property type="protein sequence ID" value="EFN63384.1"/>
    <property type="molecule type" value="Genomic_DNA"/>
</dbReference>
<dbReference type="GO" id="GO:0004930">
    <property type="term" value="F:G protein-coupled receptor activity"/>
    <property type="evidence" value="ECO:0007669"/>
    <property type="project" value="InterPro"/>
</dbReference>
<proteinExistence type="predicted"/>
<protein>
    <recommendedName>
        <fullName evidence="1">G-protein coupled receptors family 2 profile 1 domain-containing protein</fullName>
    </recommendedName>
</protein>
<dbReference type="Gene3D" id="4.10.1240.10">
    <property type="entry name" value="GPCR, family 2, extracellular hormone receptor domain"/>
    <property type="match status" value="1"/>
</dbReference>
<evidence type="ECO:0000313" key="3">
    <source>
        <dbReference type="Proteomes" id="UP000000311"/>
    </source>
</evidence>
<dbReference type="InterPro" id="IPR036445">
    <property type="entry name" value="GPCR_2_extracell_dom_sf"/>
</dbReference>
<feature type="domain" description="G-protein coupled receptors family 2 profile 1" evidence="1">
    <location>
        <begin position="13"/>
        <end position="54"/>
    </location>
</feature>
<dbReference type="OrthoDB" id="5967113at2759"/>
<reference evidence="2 3" key="1">
    <citation type="journal article" date="2010" name="Science">
        <title>Genomic comparison of the ants Camponotus floridanus and Harpegnathos saltator.</title>
        <authorList>
            <person name="Bonasio R."/>
            <person name="Zhang G."/>
            <person name="Ye C."/>
            <person name="Mutti N.S."/>
            <person name="Fang X."/>
            <person name="Qin N."/>
            <person name="Donahue G."/>
            <person name="Yang P."/>
            <person name="Li Q."/>
            <person name="Li C."/>
            <person name="Zhang P."/>
            <person name="Huang Z."/>
            <person name="Berger S.L."/>
            <person name="Reinberg D."/>
            <person name="Wang J."/>
            <person name="Liebig J."/>
        </authorList>
    </citation>
    <scope>NUCLEOTIDE SEQUENCE [LARGE SCALE GENOMIC DNA]</scope>
    <source>
        <strain evidence="3">C129</strain>
    </source>
</reference>
<dbReference type="InterPro" id="IPR001879">
    <property type="entry name" value="GPCR_2_extracellular_dom"/>
</dbReference>